<gene>
    <name evidence="1" type="ORF">PENCOP_c011G04381</name>
</gene>
<sequence>MPQTFLKFVGLLTSEPHLSHLSKFFANPPSKHLNATSLYYTPPRTLRAKRRLSSTCKMPASDALQPPLTPAERAIVRSYGGWTYFMLSFGLKPWEDDDSEEGKKILEALARDDEDTE</sequence>
<keyword evidence="2" id="KW-1185">Reference proteome</keyword>
<dbReference type="EMBL" id="MDDG01000011">
    <property type="protein sequence ID" value="OQE36691.1"/>
    <property type="molecule type" value="Genomic_DNA"/>
</dbReference>
<protein>
    <submittedName>
        <fullName evidence="1">Uncharacterized protein</fullName>
    </submittedName>
</protein>
<name>A0A1V6UE39_9EURO</name>
<dbReference type="Proteomes" id="UP000191500">
    <property type="component" value="Unassembled WGS sequence"/>
</dbReference>
<evidence type="ECO:0000313" key="1">
    <source>
        <dbReference type="EMBL" id="OQE36691.1"/>
    </source>
</evidence>
<comment type="caution">
    <text evidence="1">The sequence shown here is derived from an EMBL/GenBank/DDBJ whole genome shotgun (WGS) entry which is preliminary data.</text>
</comment>
<proteinExistence type="predicted"/>
<evidence type="ECO:0000313" key="2">
    <source>
        <dbReference type="Proteomes" id="UP000191500"/>
    </source>
</evidence>
<reference evidence="2" key="1">
    <citation type="journal article" date="2017" name="Nat. Microbiol.">
        <title>Global analysis of biosynthetic gene clusters reveals vast potential of secondary metabolite production in Penicillium species.</title>
        <authorList>
            <person name="Nielsen J.C."/>
            <person name="Grijseels S."/>
            <person name="Prigent S."/>
            <person name="Ji B."/>
            <person name="Dainat J."/>
            <person name="Nielsen K.F."/>
            <person name="Frisvad J.C."/>
            <person name="Workman M."/>
            <person name="Nielsen J."/>
        </authorList>
    </citation>
    <scope>NUCLEOTIDE SEQUENCE [LARGE SCALE GENOMIC DNA]</scope>
    <source>
        <strain evidence="2">IBT 31321</strain>
    </source>
</reference>
<organism evidence="1 2">
    <name type="scientific">Penicillium coprophilum</name>
    <dbReference type="NCBI Taxonomy" id="36646"/>
    <lineage>
        <taxon>Eukaryota</taxon>
        <taxon>Fungi</taxon>
        <taxon>Dikarya</taxon>
        <taxon>Ascomycota</taxon>
        <taxon>Pezizomycotina</taxon>
        <taxon>Eurotiomycetes</taxon>
        <taxon>Eurotiomycetidae</taxon>
        <taxon>Eurotiales</taxon>
        <taxon>Aspergillaceae</taxon>
        <taxon>Penicillium</taxon>
    </lineage>
</organism>
<dbReference type="AlphaFoldDB" id="A0A1V6UE39"/>
<accession>A0A1V6UE39</accession>